<sequence length="78" mass="8294">MFARLTPIIIALFAIASTAVAMAEDCQTTCCQTASLAPTGWQGASCMAVEPDGVCEYTKFCCYIIEGDRAGKCTEPFV</sequence>
<evidence type="ECO:0000313" key="2">
    <source>
        <dbReference type="EMBL" id="KIK98295.1"/>
    </source>
</evidence>
<reference evidence="3" key="2">
    <citation type="submission" date="2015-01" db="EMBL/GenBank/DDBJ databases">
        <title>Evolutionary Origins and Diversification of the Mycorrhizal Mutualists.</title>
        <authorList>
            <consortium name="DOE Joint Genome Institute"/>
            <consortium name="Mycorrhizal Genomics Consortium"/>
            <person name="Kohler A."/>
            <person name="Kuo A."/>
            <person name="Nagy L.G."/>
            <person name="Floudas D."/>
            <person name="Copeland A."/>
            <person name="Barry K.W."/>
            <person name="Cichocki N."/>
            <person name="Veneault-Fourrey C."/>
            <person name="LaButti K."/>
            <person name="Lindquist E.A."/>
            <person name="Lipzen A."/>
            <person name="Lundell T."/>
            <person name="Morin E."/>
            <person name="Murat C."/>
            <person name="Riley R."/>
            <person name="Ohm R."/>
            <person name="Sun H."/>
            <person name="Tunlid A."/>
            <person name="Henrissat B."/>
            <person name="Grigoriev I.V."/>
            <person name="Hibbett D.S."/>
            <person name="Martin F."/>
        </authorList>
    </citation>
    <scope>NUCLEOTIDE SEQUENCE [LARGE SCALE GENOMIC DNA]</scope>
    <source>
        <strain evidence="3">Ve08.2h10</strain>
    </source>
</reference>
<gene>
    <name evidence="2" type="ORF">PAXRUDRAFT_823988</name>
</gene>
<evidence type="ECO:0000256" key="1">
    <source>
        <dbReference type="SAM" id="SignalP"/>
    </source>
</evidence>
<dbReference type="EMBL" id="KN824898">
    <property type="protein sequence ID" value="KIK98295.1"/>
    <property type="molecule type" value="Genomic_DNA"/>
</dbReference>
<dbReference type="OrthoDB" id="2686377at2759"/>
<proteinExistence type="predicted"/>
<accession>A0A0D0EBV8</accession>
<protein>
    <submittedName>
        <fullName evidence="2">Uncharacterized protein</fullName>
    </submittedName>
</protein>
<keyword evidence="3" id="KW-1185">Reference proteome</keyword>
<organism evidence="2 3">
    <name type="scientific">Paxillus rubicundulus Ve08.2h10</name>
    <dbReference type="NCBI Taxonomy" id="930991"/>
    <lineage>
        <taxon>Eukaryota</taxon>
        <taxon>Fungi</taxon>
        <taxon>Dikarya</taxon>
        <taxon>Basidiomycota</taxon>
        <taxon>Agaricomycotina</taxon>
        <taxon>Agaricomycetes</taxon>
        <taxon>Agaricomycetidae</taxon>
        <taxon>Boletales</taxon>
        <taxon>Paxilineae</taxon>
        <taxon>Paxillaceae</taxon>
        <taxon>Paxillus</taxon>
    </lineage>
</organism>
<feature type="chain" id="PRO_5002209438" evidence="1">
    <location>
        <begin position="24"/>
        <end position="78"/>
    </location>
</feature>
<dbReference type="AlphaFoldDB" id="A0A0D0EBV8"/>
<dbReference type="InParanoid" id="A0A0D0EBV8"/>
<name>A0A0D0EBV8_9AGAM</name>
<reference evidence="2 3" key="1">
    <citation type="submission" date="2014-04" db="EMBL/GenBank/DDBJ databases">
        <authorList>
            <consortium name="DOE Joint Genome Institute"/>
            <person name="Kuo A."/>
            <person name="Kohler A."/>
            <person name="Jargeat P."/>
            <person name="Nagy L.G."/>
            <person name="Floudas D."/>
            <person name="Copeland A."/>
            <person name="Barry K.W."/>
            <person name="Cichocki N."/>
            <person name="Veneault-Fourrey C."/>
            <person name="LaButti K."/>
            <person name="Lindquist E.A."/>
            <person name="Lipzen A."/>
            <person name="Lundell T."/>
            <person name="Morin E."/>
            <person name="Murat C."/>
            <person name="Sun H."/>
            <person name="Tunlid A."/>
            <person name="Henrissat B."/>
            <person name="Grigoriev I.V."/>
            <person name="Hibbett D.S."/>
            <person name="Martin F."/>
            <person name="Nordberg H.P."/>
            <person name="Cantor M.N."/>
            <person name="Hua S.X."/>
        </authorList>
    </citation>
    <scope>NUCLEOTIDE SEQUENCE [LARGE SCALE GENOMIC DNA]</scope>
    <source>
        <strain evidence="2 3">Ve08.2h10</strain>
    </source>
</reference>
<evidence type="ECO:0000313" key="3">
    <source>
        <dbReference type="Proteomes" id="UP000054538"/>
    </source>
</evidence>
<dbReference type="Proteomes" id="UP000054538">
    <property type="component" value="Unassembled WGS sequence"/>
</dbReference>
<keyword evidence="1" id="KW-0732">Signal</keyword>
<dbReference type="HOGENOM" id="CLU_2622755_0_0_1"/>
<feature type="signal peptide" evidence="1">
    <location>
        <begin position="1"/>
        <end position="23"/>
    </location>
</feature>